<proteinExistence type="predicted"/>
<reference evidence="2" key="1">
    <citation type="submission" date="2018-07" db="EMBL/GenBank/DDBJ databases">
        <authorList>
            <consortium name="PulseNet: The National Subtyping Network for Foodborne Disease Surveillance"/>
            <person name="Tarr C.L."/>
            <person name="Trees E."/>
            <person name="Katz L.S."/>
            <person name="Carleton-Romer H.A."/>
            <person name="Stroika S."/>
            <person name="Kucerova Z."/>
            <person name="Roache K.F."/>
            <person name="Sabol A.L."/>
            <person name="Besser J."/>
            <person name="Gerner-Smidt P."/>
        </authorList>
    </citation>
    <scope>NUCLEOTIDE SEQUENCE</scope>
    <source>
        <strain evidence="2">PNUSAS018280</strain>
    </source>
</reference>
<evidence type="ECO:0000259" key="1">
    <source>
        <dbReference type="Pfam" id="PF03050"/>
    </source>
</evidence>
<dbReference type="EMBL" id="AAGYBI010000079">
    <property type="protein sequence ID" value="EBT2271532.1"/>
    <property type="molecule type" value="Genomic_DNA"/>
</dbReference>
<dbReference type="Pfam" id="PF03050">
    <property type="entry name" value="DDE_Tnp_IS66"/>
    <property type="match status" value="1"/>
</dbReference>
<evidence type="ECO:0000313" key="2">
    <source>
        <dbReference type="EMBL" id="EBT2271532.1"/>
    </source>
</evidence>
<organism evidence="2">
    <name type="scientific">Salmonella enterica</name>
    <name type="common">Salmonella choleraesuis</name>
    <dbReference type="NCBI Taxonomy" id="28901"/>
    <lineage>
        <taxon>Bacteria</taxon>
        <taxon>Pseudomonadati</taxon>
        <taxon>Pseudomonadota</taxon>
        <taxon>Gammaproteobacteria</taxon>
        <taxon>Enterobacterales</taxon>
        <taxon>Enterobacteriaceae</taxon>
        <taxon>Salmonella</taxon>
    </lineage>
</organism>
<feature type="domain" description="Transposase IS66 central" evidence="1">
    <location>
        <begin position="2"/>
        <end position="73"/>
    </location>
</feature>
<name>A0A5T8HU52_SALER</name>
<dbReference type="InterPro" id="IPR004291">
    <property type="entry name" value="Transposase_IS66_central"/>
</dbReference>
<comment type="caution">
    <text evidence="2">The sequence shown here is derived from an EMBL/GenBank/DDBJ whole genome shotgun (WGS) entry which is preliminary data.</text>
</comment>
<gene>
    <name evidence="2" type="ORF">CI531_24200</name>
</gene>
<dbReference type="PANTHER" id="PTHR33678">
    <property type="entry name" value="BLL1576 PROTEIN"/>
    <property type="match status" value="1"/>
</dbReference>
<dbReference type="AlphaFoldDB" id="A0A5T8HU52"/>
<accession>A0A5T8HU52</accession>
<sequence>MPQAELLRTELLSRPVLHADETPLQILDTKKDGKAQNGYLWTYVSGETTGDSVVCFDCQPGRASRYPDGRLERNPAHGWLCRVPHAEKRRQYH</sequence>
<dbReference type="InterPro" id="IPR052344">
    <property type="entry name" value="Transposase-related"/>
</dbReference>
<protein>
    <submittedName>
        <fullName evidence="2">Transposase</fullName>
    </submittedName>
</protein>